<comment type="caution">
    <text evidence="1">The sequence shown here is derived from an EMBL/GenBank/DDBJ whole genome shotgun (WGS) entry which is preliminary data.</text>
</comment>
<dbReference type="AlphaFoldDB" id="A0AAV7N2M7"/>
<dbReference type="EMBL" id="JANPWB010000013">
    <property type="protein sequence ID" value="KAJ1109679.1"/>
    <property type="molecule type" value="Genomic_DNA"/>
</dbReference>
<organism evidence="1 2">
    <name type="scientific">Pleurodeles waltl</name>
    <name type="common">Iberian ribbed newt</name>
    <dbReference type="NCBI Taxonomy" id="8319"/>
    <lineage>
        <taxon>Eukaryota</taxon>
        <taxon>Metazoa</taxon>
        <taxon>Chordata</taxon>
        <taxon>Craniata</taxon>
        <taxon>Vertebrata</taxon>
        <taxon>Euteleostomi</taxon>
        <taxon>Amphibia</taxon>
        <taxon>Batrachia</taxon>
        <taxon>Caudata</taxon>
        <taxon>Salamandroidea</taxon>
        <taxon>Salamandridae</taxon>
        <taxon>Pleurodelinae</taxon>
        <taxon>Pleurodeles</taxon>
    </lineage>
</organism>
<sequence>MSPLCNKATNVDLSELRQRVYEKQMVQKHDYDSRRAPRCRCYRLYRMMQVKESMKPRLTNQIKATRIQTGSTKEGLQCAACQIRFYDAPVGGRGDKRSELDRFRRRW</sequence>
<evidence type="ECO:0000313" key="2">
    <source>
        <dbReference type="Proteomes" id="UP001066276"/>
    </source>
</evidence>
<accession>A0AAV7N2M7</accession>
<evidence type="ECO:0000313" key="1">
    <source>
        <dbReference type="EMBL" id="KAJ1109679.1"/>
    </source>
</evidence>
<keyword evidence="2" id="KW-1185">Reference proteome</keyword>
<protein>
    <submittedName>
        <fullName evidence="1">Uncharacterized protein</fullName>
    </submittedName>
</protein>
<gene>
    <name evidence="1" type="ORF">NDU88_007039</name>
</gene>
<proteinExistence type="predicted"/>
<dbReference type="Proteomes" id="UP001066276">
    <property type="component" value="Chromosome 9"/>
</dbReference>
<reference evidence="1" key="1">
    <citation type="journal article" date="2022" name="bioRxiv">
        <title>Sequencing and chromosome-scale assembly of the giantPleurodeles waltlgenome.</title>
        <authorList>
            <person name="Brown T."/>
            <person name="Elewa A."/>
            <person name="Iarovenko S."/>
            <person name="Subramanian E."/>
            <person name="Araus A.J."/>
            <person name="Petzold A."/>
            <person name="Susuki M."/>
            <person name="Suzuki K.-i.T."/>
            <person name="Hayashi T."/>
            <person name="Toyoda A."/>
            <person name="Oliveira C."/>
            <person name="Osipova E."/>
            <person name="Leigh N.D."/>
            <person name="Simon A."/>
            <person name="Yun M.H."/>
        </authorList>
    </citation>
    <scope>NUCLEOTIDE SEQUENCE</scope>
    <source>
        <strain evidence="1">20211129_DDA</strain>
        <tissue evidence="1">Liver</tissue>
    </source>
</reference>
<name>A0AAV7N2M7_PLEWA</name>